<accession>A0A2G9ZLH9</accession>
<reference evidence="3 4" key="1">
    <citation type="submission" date="2017-09" db="EMBL/GenBank/DDBJ databases">
        <title>Depth-based differentiation of microbial function through sediment-hosted aquifers and enrichment of novel symbionts in the deep terrestrial subsurface.</title>
        <authorList>
            <person name="Probst A.J."/>
            <person name="Ladd B."/>
            <person name="Jarett J.K."/>
            <person name="Geller-Mcgrath D.E."/>
            <person name="Sieber C.M."/>
            <person name="Emerson J.B."/>
            <person name="Anantharaman K."/>
            <person name="Thomas B.C."/>
            <person name="Malmstrom R."/>
            <person name="Stieglmeier M."/>
            <person name="Klingl A."/>
            <person name="Woyke T."/>
            <person name="Ryan C.M."/>
            <person name="Banfield J.F."/>
        </authorList>
    </citation>
    <scope>NUCLEOTIDE SEQUENCE [LARGE SCALE GENOMIC DNA]</scope>
    <source>
        <strain evidence="3">CG23_combo_of_CG06-09_8_20_14_all_49_15</strain>
    </source>
</reference>
<evidence type="ECO:0000256" key="1">
    <source>
        <dbReference type="SAM" id="MobiDB-lite"/>
    </source>
</evidence>
<keyword evidence="3" id="KW-0378">Hydrolase</keyword>
<dbReference type="GO" id="GO:0016787">
    <property type="term" value="F:hydrolase activity"/>
    <property type="evidence" value="ECO:0007669"/>
    <property type="project" value="UniProtKB-KW"/>
</dbReference>
<gene>
    <name evidence="3" type="ORF">COX22_01215</name>
</gene>
<organism evidence="3 4">
    <name type="scientific">Candidatus Falkowbacteria bacterium CG23_combo_of_CG06-09_8_20_14_all_49_15</name>
    <dbReference type="NCBI Taxonomy" id="1974572"/>
    <lineage>
        <taxon>Bacteria</taxon>
        <taxon>Candidatus Falkowiibacteriota</taxon>
    </lineage>
</organism>
<dbReference type="EMBL" id="PCSD01000025">
    <property type="protein sequence ID" value="PIP34027.1"/>
    <property type="molecule type" value="Genomic_DNA"/>
</dbReference>
<dbReference type="Proteomes" id="UP000230729">
    <property type="component" value="Unassembled WGS sequence"/>
</dbReference>
<comment type="caution">
    <text evidence="3">The sequence shown here is derived from an EMBL/GenBank/DDBJ whole genome shotgun (WGS) entry which is preliminary data.</text>
</comment>
<feature type="domain" description="Metallo-beta-lactamase" evidence="2">
    <location>
        <begin position="52"/>
        <end position="251"/>
    </location>
</feature>
<evidence type="ECO:0000313" key="4">
    <source>
        <dbReference type="Proteomes" id="UP000230729"/>
    </source>
</evidence>
<dbReference type="InterPro" id="IPR001279">
    <property type="entry name" value="Metallo-B-lactamas"/>
</dbReference>
<dbReference type="Pfam" id="PF00753">
    <property type="entry name" value="Lactamase_B"/>
    <property type="match status" value="1"/>
</dbReference>
<dbReference type="CDD" id="cd07731">
    <property type="entry name" value="ComA-like_MBL-fold"/>
    <property type="match status" value="1"/>
</dbReference>
<dbReference type="SMART" id="SM00849">
    <property type="entry name" value="Lactamase_B"/>
    <property type="match status" value="1"/>
</dbReference>
<evidence type="ECO:0000313" key="3">
    <source>
        <dbReference type="EMBL" id="PIP34027.1"/>
    </source>
</evidence>
<proteinExistence type="predicted"/>
<dbReference type="InterPro" id="IPR036866">
    <property type="entry name" value="RibonucZ/Hydroxyglut_hydro"/>
</dbReference>
<evidence type="ECO:0000259" key="2">
    <source>
        <dbReference type="SMART" id="SM00849"/>
    </source>
</evidence>
<dbReference type="InterPro" id="IPR052159">
    <property type="entry name" value="Competence_DNA_uptake"/>
</dbReference>
<protein>
    <submittedName>
        <fullName evidence="3">MBL fold metallo-hydrolase</fullName>
    </submittedName>
</protein>
<sequence>MPQKLLKILLPLAAAAAILAAGAVWIWYPRPAEIFSAGAGQILRVDFLDVGQGDAALIRVPSGQNILIDGGPDQAAARALERLLPFYDRTLDLIILTHPHDDHVAGLISVLERFHVEKIAYTGVSHSAPAYLDWLEAAKKEGSAMVIIDRPQTLVLGADCELRFLYPRRSLAGASVENLNDSSIVVKLVYGRTSFLFMGDAEAPVESELLSVQEDLRADILKIGHHGSNTSSQAEFLAAVRPSLAVISAGADNKFGHPSPRILNRLLKNQAKIWRTDQNGSLAARSDSREISWPPPPLPK</sequence>
<dbReference type="InterPro" id="IPR035681">
    <property type="entry name" value="ComA-like_MBL"/>
</dbReference>
<dbReference type="PANTHER" id="PTHR30619">
    <property type="entry name" value="DNA INTERNALIZATION/COMPETENCE PROTEIN COMEC/REC2"/>
    <property type="match status" value="1"/>
</dbReference>
<dbReference type="Gene3D" id="3.60.15.10">
    <property type="entry name" value="Ribonuclease Z/Hydroxyacylglutathione hydrolase-like"/>
    <property type="match status" value="1"/>
</dbReference>
<dbReference type="AlphaFoldDB" id="A0A2G9ZLH9"/>
<dbReference type="SUPFAM" id="SSF56281">
    <property type="entry name" value="Metallo-hydrolase/oxidoreductase"/>
    <property type="match status" value="1"/>
</dbReference>
<name>A0A2G9ZLH9_9BACT</name>
<feature type="region of interest" description="Disordered" evidence="1">
    <location>
        <begin position="278"/>
        <end position="300"/>
    </location>
</feature>
<dbReference type="PANTHER" id="PTHR30619:SF7">
    <property type="entry name" value="BETA-LACTAMASE DOMAIN PROTEIN"/>
    <property type="match status" value="1"/>
</dbReference>